<sequence length="115" mass="12092">MSATDNSSTPMSGTGASSPAPSPYIWMSRSRKSTGTPTPSLASSIETLSTVSVPATPNNTDAEDSDLDFDVKSITSDTPSTIFSDDDLQSTSSCATPLGSAPRCKPRLFRGRDRR</sequence>
<dbReference type="Proteomes" id="UP000326877">
    <property type="component" value="Unassembled WGS sequence"/>
</dbReference>
<reference evidence="2" key="1">
    <citation type="submission" date="2019-04" db="EMBL/GenBank/DDBJ databases">
        <title>Friends and foes A comparative genomics studyof 23 Aspergillus species from section Flavi.</title>
        <authorList>
            <consortium name="DOE Joint Genome Institute"/>
            <person name="Kjaerbolling I."/>
            <person name="Vesth T."/>
            <person name="Frisvad J.C."/>
            <person name="Nybo J.L."/>
            <person name="Theobald S."/>
            <person name="Kildgaard S."/>
            <person name="Isbrandt T."/>
            <person name="Kuo A."/>
            <person name="Sato A."/>
            <person name="Lyhne E.K."/>
            <person name="Kogle M.E."/>
            <person name="Wiebenga A."/>
            <person name="Kun R.S."/>
            <person name="Lubbers R.J."/>
            <person name="Makela M.R."/>
            <person name="Barry K."/>
            <person name="Chovatia M."/>
            <person name="Clum A."/>
            <person name="Daum C."/>
            <person name="Haridas S."/>
            <person name="He G."/>
            <person name="LaButti K."/>
            <person name="Lipzen A."/>
            <person name="Mondo S."/>
            <person name="Riley R."/>
            <person name="Salamov A."/>
            <person name="Simmons B.A."/>
            <person name="Magnuson J.K."/>
            <person name="Henrissat B."/>
            <person name="Mortensen U.H."/>
            <person name="Larsen T.O."/>
            <person name="Devries R.P."/>
            <person name="Grigoriev I.V."/>
            <person name="Machida M."/>
            <person name="Baker S.E."/>
            <person name="Andersen M.R."/>
        </authorList>
    </citation>
    <scope>NUCLEOTIDE SEQUENCE [LARGE SCALE GENOMIC DNA]</scope>
    <source>
        <strain evidence="2">IBT 14317</strain>
    </source>
</reference>
<evidence type="ECO:0000256" key="1">
    <source>
        <dbReference type="SAM" id="MobiDB-lite"/>
    </source>
</evidence>
<protein>
    <submittedName>
        <fullName evidence="2">Uncharacterized protein</fullName>
    </submittedName>
</protein>
<feature type="compositionally biased region" description="Polar residues" evidence="1">
    <location>
        <begin position="1"/>
        <end position="15"/>
    </location>
</feature>
<evidence type="ECO:0000313" key="2">
    <source>
        <dbReference type="EMBL" id="KAE8387023.1"/>
    </source>
</evidence>
<proteinExistence type="predicted"/>
<feature type="region of interest" description="Disordered" evidence="1">
    <location>
        <begin position="1"/>
        <end position="115"/>
    </location>
</feature>
<feature type="compositionally biased region" description="Polar residues" evidence="1">
    <location>
        <begin position="33"/>
        <end position="60"/>
    </location>
</feature>
<feature type="compositionally biased region" description="Basic residues" evidence="1">
    <location>
        <begin position="104"/>
        <end position="115"/>
    </location>
</feature>
<organism evidence="2">
    <name type="scientific">Petromyces alliaceus</name>
    <name type="common">Aspergillus alliaceus</name>
    <dbReference type="NCBI Taxonomy" id="209559"/>
    <lineage>
        <taxon>Eukaryota</taxon>
        <taxon>Fungi</taxon>
        <taxon>Dikarya</taxon>
        <taxon>Ascomycota</taxon>
        <taxon>Pezizomycotina</taxon>
        <taxon>Eurotiomycetes</taxon>
        <taxon>Eurotiomycetidae</taxon>
        <taxon>Eurotiales</taxon>
        <taxon>Aspergillaceae</taxon>
        <taxon>Aspergillus</taxon>
        <taxon>Aspergillus subgen. Circumdati</taxon>
    </lineage>
</organism>
<dbReference type="EMBL" id="ML735300">
    <property type="protein sequence ID" value="KAE8387023.1"/>
    <property type="molecule type" value="Genomic_DNA"/>
</dbReference>
<dbReference type="AlphaFoldDB" id="A0A5N7BZF3"/>
<accession>A0A5N7BZF3</accession>
<feature type="compositionally biased region" description="Polar residues" evidence="1">
    <location>
        <begin position="73"/>
        <end position="95"/>
    </location>
</feature>
<gene>
    <name evidence="2" type="ORF">BDV23DRAFT_186698</name>
</gene>
<name>A0A5N7BZF3_PETAA</name>